<dbReference type="InterPro" id="IPR001054">
    <property type="entry name" value="A/G_cyclase"/>
</dbReference>
<evidence type="ECO:0008006" key="15">
    <source>
        <dbReference type="Google" id="ProtNLM"/>
    </source>
</evidence>
<dbReference type="Proteomes" id="UP001470230">
    <property type="component" value="Unassembled WGS sequence"/>
</dbReference>
<evidence type="ECO:0000259" key="10">
    <source>
        <dbReference type="PROSITE" id="PS50112"/>
    </source>
</evidence>
<dbReference type="PROSITE" id="PS50125">
    <property type="entry name" value="GUANYLATE_CYCLASE_2"/>
    <property type="match status" value="1"/>
</dbReference>
<dbReference type="PANTHER" id="PTHR11920:SF335">
    <property type="entry name" value="GUANYLATE CYCLASE"/>
    <property type="match status" value="1"/>
</dbReference>
<dbReference type="EMBL" id="JAPFFF010000012">
    <property type="protein sequence ID" value="KAK8875643.1"/>
    <property type="molecule type" value="Genomic_DNA"/>
</dbReference>
<evidence type="ECO:0000256" key="6">
    <source>
        <dbReference type="ARBA" id="ARBA00023239"/>
    </source>
</evidence>
<dbReference type="CDD" id="cd07302">
    <property type="entry name" value="CHD"/>
    <property type="match status" value="1"/>
</dbReference>
<evidence type="ECO:0000256" key="7">
    <source>
        <dbReference type="SAM" id="Coils"/>
    </source>
</evidence>
<dbReference type="InterPro" id="IPR035965">
    <property type="entry name" value="PAS-like_dom_sf"/>
</dbReference>
<dbReference type="EMBL" id="JAPFFF010000589">
    <property type="protein sequence ID" value="KAK8833926.1"/>
    <property type="molecule type" value="Genomic_DNA"/>
</dbReference>
<accession>A0ABR2GJT8</accession>
<dbReference type="Gene3D" id="3.30.450.20">
    <property type="entry name" value="PAS domain"/>
    <property type="match status" value="1"/>
</dbReference>
<gene>
    <name evidence="13" type="ORF">M9Y10_005815</name>
    <name evidence="12" type="ORF">M9Y10_039780</name>
</gene>
<dbReference type="PROSITE" id="PS50112">
    <property type="entry name" value="PAS"/>
    <property type="match status" value="1"/>
</dbReference>
<sequence>MKNLVEPSTISRSQSEASSTNAKSKLFLGTTTKFDSLFSLLDQLCLNSRLPNIIYYIGEFYLYYQVIFSSFYPFNKYWLELYESSNSKLISALSYLESIAWFFHVEDDEIDLNRGRNNGDTNLLYPGLASLIIFIISTIVILIVIFGSSRHHKLRKFLFLVVRVIIDIISPVMVIPLSSIIGNSIRNLVLSSNKANWAYLFIGLIIYIIFLVYTFVGYMLLNSSNCISMTLLSSFNIKLVLFLPTISSIFVILQCVFSLFDGWAMIIVQLTHILVGVFIFYQMYYLVFHSEVGNVIFIGVTLSTWINDIGYTILYFIPTPKSNGNNGFYLAGFLIPLISLVLSFVGSFLFVHFKQKSIVKQLLEIPNLNSKEGDDEQVDDNPHKFDLFKSEDLTLMALHISFIEALPTFYNFIVLEYVAARCSTKLVLINVVQLLSFFPGESRKLNNYLKVISNNRELNYYQRFLIFQIFRMKMLRQSSVSSDANHRLAELKSMSNQCCEDIISFWGSQNANASFLEMIADETKKVNMKWDECIRDFPNNQKFSDEYCSYLIECQMDLQRALIMKYRSNFIEVGKNFTIDVPFIRLAMCLPIYLKNRIVDYQGVIRHVQRENGNSNPNLSVSGTQNSTASSANNLSNNSNSSMSNSFSLSNLSSMNLDQDLEENLARQLFRQMNLRLEMHRALSERKSYASKLILASAYVILIFGFVFSFIVFEYSSNYIDYRSDSCYYLNLASKTSSYLDLSILGSTLKFAYFSKRFTTLDKFNDLDEEDEHLTDTDGNRIIYGECLFEVDDMISYNFIHANSKLSRDYFQDFLVALSNLANLYDENIYEFGYLLMHNEVPYISCFDGFPTSPVLTSIKALEAYLFLVVEQTAYKEVEEDTWYNSNEVCEILANQPIFHSNMLSLFSSLINHEIKQCKDETNTIFILQIVLPVVIFLVEFVPVIIFTLLFTKDTNKMIKILMGVNPQVKEEAKKPIRKDNFFDISQTTEKKLKNNHWILWKLLIFILSAGSAVIIFFMLYETDILNGQIEDMVKWNLLAANRLACPIETINYVINAIILSSPSSLNISSLNNISTKEKMLADARLGLAQLANSNEALLKGSDKTKPCYEFDDELDSLNFNSVCVAESSNASDLHESYRCCSISTSIGIFITMVKNIIDDIESSGGNLNHEMLPHVLHLLNNHLFRRLEQTVDRLTAINEEHCKSLESQTVIIFIVGIVVTIILFFAILYFYNKTVSIYHVGMVLTQRLPPNAFISDKRLLNFVLNRKDTQDESEMSTSQSAIYMSLDAIVCTNVSGVVEIINPAVTNTLGYTPDQMLGQHISSIFSNYTDGVSSNNAQTPPANNNGDNNNNANNNNNDNKSAGDAEKITNQLQLMSNGQCALVYEDHFICMTDDAKEMPCGVTILGMTSGKNESDGSNSGSSKGAKVESFVVILRDETQLVQQQREAEAAKAQSENLLYQILPRDIVVRLNSGEKDISFTVQSASIIFTDVVRFSEYASNLSPQEIMGSLSTLFAAFDTCAKHYELITKIKLIGDIYMAAAGLFSKESIPPNAHAEEILKFALECLAELDAVNMKLNANLQLRIGINSGGPLLAGVLGTDKPVFDIIGDPINVAARLQTTDIPGKIQIPQSTYDLVHDGPYTIEERGEVFLKGKGKTMSYLVSPTIAANDSFFSASSQKLV</sequence>
<dbReference type="InterPro" id="IPR000014">
    <property type="entry name" value="PAS"/>
</dbReference>
<feature type="region of interest" description="Disordered" evidence="8">
    <location>
        <begin position="1333"/>
        <end position="1364"/>
    </location>
</feature>
<feature type="transmembrane region" description="Helical" evidence="9">
    <location>
        <begin position="1211"/>
        <end position="1232"/>
    </location>
</feature>
<evidence type="ECO:0000256" key="5">
    <source>
        <dbReference type="ARBA" id="ARBA00023136"/>
    </source>
</evidence>
<dbReference type="SUPFAM" id="SSF55785">
    <property type="entry name" value="PYP-like sensor domain (PAS domain)"/>
    <property type="match status" value="1"/>
</dbReference>
<feature type="transmembrane region" description="Helical" evidence="9">
    <location>
        <begin position="197"/>
        <end position="218"/>
    </location>
</feature>
<evidence type="ECO:0000313" key="13">
    <source>
        <dbReference type="EMBL" id="KAK8875643.1"/>
    </source>
</evidence>
<feature type="compositionally biased region" description="Low complexity" evidence="8">
    <location>
        <begin position="626"/>
        <end position="642"/>
    </location>
</feature>
<evidence type="ECO:0000256" key="8">
    <source>
        <dbReference type="SAM" id="MobiDB-lite"/>
    </source>
</evidence>
<feature type="compositionally biased region" description="Polar residues" evidence="8">
    <location>
        <begin position="1333"/>
        <end position="1342"/>
    </location>
</feature>
<dbReference type="SUPFAM" id="SSF55073">
    <property type="entry name" value="Nucleotide cyclase"/>
    <property type="match status" value="1"/>
</dbReference>
<feature type="domain" description="Guanylate cyclase" evidence="11">
    <location>
        <begin position="1486"/>
        <end position="1619"/>
    </location>
</feature>
<keyword evidence="4 9" id="KW-1133">Transmembrane helix</keyword>
<proteinExistence type="predicted"/>
<keyword evidence="14" id="KW-1185">Reference proteome</keyword>
<feature type="compositionally biased region" description="Polar residues" evidence="8">
    <location>
        <begin position="612"/>
        <end position="625"/>
    </location>
</feature>
<evidence type="ECO:0000313" key="12">
    <source>
        <dbReference type="EMBL" id="KAK8833926.1"/>
    </source>
</evidence>
<keyword evidence="7" id="KW-0175">Coiled coil</keyword>
<feature type="domain" description="PAS" evidence="10">
    <location>
        <begin position="1288"/>
        <end position="1320"/>
    </location>
</feature>
<feature type="transmembrane region" description="Helical" evidence="9">
    <location>
        <begin position="329"/>
        <end position="351"/>
    </location>
</feature>
<comment type="subcellular location">
    <subcellularLocation>
        <location evidence="1">Membrane</location>
    </subcellularLocation>
</comment>
<evidence type="ECO:0000256" key="1">
    <source>
        <dbReference type="ARBA" id="ARBA00004370"/>
    </source>
</evidence>
<dbReference type="InterPro" id="IPR029787">
    <property type="entry name" value="Nucleotide_cyclase"/>
</dbReference>
<keyword evidence="2 9" id="KW-0812">Transmembrane</keyword>
<evidence type="ECO:0000313" key="14">
    <source>
        <dbReference type="Proteomes" id="UP001470230"/>
    </source>
</evidence>
<evidence type="ECO:0000256" key="2">
    <source>
        <dbReference type="ARBA" id="ARBA00022692"/>
    </source>
</evidence>
<feature type="coiled-coil region" evidence="7">
    <location>
        <begin position="1434"/>
        <end position="1461"/>
    </location>
</feature>
<feature type="transmembrane region" description="Helical" evidence="9">
    <location>
        <begin position="239"/>
        <end position="260"/>
    </location>
</feature>
<feature type="transmembrane region" description="Helical" evidence="9">
    <location>
        <begin position="295"/>
        <end position="317"/>
    </location>
</feature>
<feature type="transmembrane region" description="Helical" evidence="9">
    <location>
        <begin position="123"/>
        <end position="145"/>
    </location>
</feature>
<feature type="transmembrane region" description="Helical" evidence="9">
    <location>
        <begin position="999"/>
        <end position="1021"/>
    </location>
</feature>
<comment type="caution">
    <text evidence="12">The sequence shown here is derived from an EMBL/GenBank/DDBJ whole genome shotgun (WGS) entry which is preliminary data.</text>
</comment>
<reference evidence="12 14" key="1">
    <citation type="submission" date="2024-04" db="EMBL/GenBank/DDBJ databases">
        <title>Tritrichomonas musculus Genome.</title>
        <authorList>
            <person name="Alves-Ferreira E."/>
            <person name="Grigg M."/>
            <person name="Lorenzi H."/>
            <person name="Galac M."/>
        </authorList>
    </citation>
    <scope>NUCLEOTIDE SEQUENCE [LARGE SCALE GENOMIC DNA]</scope>
    <source>
        <strain evidence="12 14">EAF2021</strain>
    </source>
</reference>
<organism evidence="12 14">
    <name type="scientific">Tritrichomonas musculus</name>
    <dbReference type="NCBI Taxonomy" id="1915356"/>
    <lineage>
        <taxon>Eukaryota</taxon>
        <taxon>Metamonada</taxon>
        <taxon>Parabasalia</taxon>
        <taxon>Tritrichomonadida</taxon>
        <taxon>Tritrichomonadidae</taxon>
        <taxon>Tritrichomonas</taxon>
    </lineage>
</organism>
<name>A0ABR2GJT8_9EUKA</name>
<feature type="region of interest" description="Disordered" evidence="8">
    <location>
        <begin position="612"/>
        <end position="642"/>
    </location>
</feature>
<feature type="transmembrane region" description="Helical" evidence="9">
    <location>
        <begin position="266"/>
        <end position="288"/>
    </location>
</feature>
<dbReference type="PANTHER" id="PTHR11920">
    <property type="entry name" value="GUANYLYL CYCLASE"/>
    <property type="match status" value="1"/>
</dbReference>
<feature type="transmembrane region" description="Helical" evidence="9">
    <location>
        <begin position="926"/>
        <end position="951"/>
    </location>
</feature>
<evidence type="ECO:0000256" key="3">
    <source>
        <dbReference type="ARBA" id="ARBA00022741"/>
    </source>
</evidence>
<keyword evidence="3" id="KW-0547">Nucleotide-binding</keyword>
<dbReference type="Pfam" id="PF00211">
    <property type="entry name" value="Guanylate_cyc"/>
    <property type="match status" value="1"/>
</dbReference>
<feature type="transmembrane region" description="Helical" evidence="9">
    <location>
        <begin position="157"/>
        <end position="177"/>
    </location>
</feature>
<feature type="transmembrane region" description="Helical" evidence="9">
    <location>
        <begin position="693"/>
        <end position="713"/>
    </location>
</feature>
<protein>
    <recommendedName>
        <fullName evidence="15">Adenylate and Guanylate cyclase catalytic domain containing protein</fullName>
    </recommendedName>
</protein>
<dbReference type="InterPro" id="IPR050401">
    <property type="entry name" value="Cyclic_nucleotide_synthase"/>
</dbReference>
<dbReference type="Pfam" id="PF13426">
    <property type="entry name" value="PAS_9"/>
    <property type="match status" value="1"/>
</dbReference>
<feature type="compositionally biased region" description="Low complexity" evidence="8">
    <location>
        <begin position="1343"/>
        <end position="1360"/>
    </location>
</feature>
<evidence type="ECO:0000256" key="9">
    <source>
        <dbReference type="SAM" id="Phobius"/>
    </source>
</evidence>
<evidence type="ECO:0000259" key="11">
    <source>
        <dbReference type="PROSITE" id="PS50125"/>
    </source>
</evidence>
<dbReference type="SMART" id="SM00044">
    <property type="entry name" value="CYCc"/>
    <property type="match status" value="1"/>
</dbReference>
<dbReference type="Gene3D" id="3.30.70.1230">
    <property type="entry name" value="Nucleotide cyclase"/>
    <property type="match status" value="1"/>
</dbReference>
<evidence type="ECO:0000256" key="4">
    <source>
        <dbReference type="ARBA" id="ARBA00022989"/>
    </source>
</evidence>
<keyword evidence="5 9" id="KW-0472">Membrane</keyword>
<keyword evidence="6" id="KW-0456">Lyase</keyword>
<feature type="transmembrane region" description="Helical" evidence="9">
    <location>
        <begin position="53"/>
        <end position="74"/>
    </location>
</feature>